<sequence>MPGLFELIIIGFISIFFTVIPFWMICSKAGFPGWISLAVLIPVLNIVLLFFLAFAKWPALRHLPQQERTQL</sequence>
<dbReference type="AlphaFoldDB" id="A0A517WSK3"/>
<evidence type="ECO:0000313" key="3">
    <source>
        <dbReference type="Proteomes" id="UP000318384"/>
    </source>
</evidence>
<name>A0A517WSK3_9PLAN</name>
<feature type="transmembrane region" description="Helical" evidence="1">
    <location>
        <begin position="7"/>
        <end position="25"/>
    </location>
</feature>
<keyword evidence="1" id="KW-0472">Membrane</keyword>
<keyword evidence="3" id="KW-1185">Reference proteome</keyword>
<organism evidence="2 3">
    <name type="scientific">Gimesia aquarii</name>
    <dbReference type="NCBI Taxonomy" id="2527964"/>
    <lineage>
        <taxon>Bacteria</taxon>
        <taxon>Pseudomonadati</taxon>
        <taxon>Planctomycetota</taxon>
        <taxon>Planctomycetia</taxon>
        <taxon>Planctomycetales</taxon>
        <taxon>Planctomycetaceae</taxon>
        <taxon>Gimesia</taxon>
    </lineage>
</organism>
<reference evidence="2 3" key="1">
    <citation type="submission" date="2019-03" db="EMBL/GenBank/DDBJ databases">
        <title>Deep-cultivation of Planctomycetes and their phenomic and genomic characterization uncovers novel biology.</title>
        <authorList>
            <person name="Wiegand S."/>
            <person name="Jogler M."/>
            <person name="Boedeker C."/>
            <person name="Pinto D."/>
            <person name="Vollmers J."/>
            <person name="Rivas-Marin E."/>
            <person name="Kohn T."/>
            <person name="Peeters S.H."/>
            <person name="Heuer A."/>
            <person name="Rast P."/>
            <person name="Oberbeckmann S."/>
            <person name="Bunk B."/>
            <person name="Jeske O."/>
            <person name="Meyerdierks A."/>
            <person name="Storesund J.E."/>
            <person name="Kallscheuer N."/>
            <person name="Luecker S."/>
            <person name="Lage O.M."/>
            <person name="Pohl T."/>
            <person name="Merkel B.J."/>
            <person name="Hornburger P."/>
            <person name="Mueller R.-W."/>
            <person name="Bruemmer F."/>
            <person name="Labrenz M."/>
            <person name="Spormann A.M."/>
            <person name="Op den Camp H."/>
            <person name="Overmann J."/>
            <person name="Amann R."/>
            <person name="Jetten M.S.M."/>
            <person name="Mascher T."/>
            <person name="Medema M.H."/>
            <person name="Devos D.P."/>
            <person name="Kaster A.-K."/>
            <person name="Ovreas L."/>
            <person name="Rohde M."/>
            <person name="Galperin M.Y."/>
            <person name="Jogler C."/>
        </authorList>
    </citation>
    <scope>NUCLEOTIDE SEQUENCE [LARGE SCALE GENOMIC DNA]</scope>
    <source>
        <strain evidence="2 3">V202</strain>
    </source>
</reference>
<proteinExistence type="predicted"/>
<keyword evidence="1" id="KW-1133">Transmembrane helix</keyword>
<keyword evidence="1" id="KW-0812">Transmembrane</keyword>
<dbReference type="OrthoDB" id="123194at2"/>
<dbReference type="RefSeq" id="WP_145172729.1">
    <property type="nucleotide sequence ID" value="NZ_CP037422.1"/>
</dbReference>
<evidence type="ECO:0000256" key="1">
    <source>
        <dbReference type="SAM" id="Phobius"/>
    </source>
</evidence>
<protein>
    <submittedName>
        <fullName evidence="2">Uncharacterized protein</fullName>
    </submittedName>
</protein>
<accession>A0A517WSK3</accession>
<dbReference type="Proteomes" id="UP000318384">
    <property type="component" value="Chromosome"/>
</dbReference>
<evidence type="ECO:0000313" key="2">
    <source>
        <dbReference type="EMBL" id="QDU08235.1"/>
    </source>
</evidence>
<gene>
    <name evidence="2" type="ORF">V202x_16000</name>
</gene>
<feature type="transmembrane region" description="Helical" evidence="1">
    <location>
        <begin position="31"/>
        <end position="55"/>
    </location>
</feature>
<dbReference type="EMBL" id="CP037422">
    <property type="protein sequence ID" value="QDU08235.1"/>
    <property type="molecule type" value="Genomic_DNA"/>
</dbReference>